<feature type="coiled-coil region" evidence="10">
    <location>
        <begin position="1"/>
        <end position="51"/>
    </location>
</feature>
<dbReference type="PANTHER" id="PTHR12825">
    <property type="entry name" value="BNIP1-RELATED"/>
    <property type="match status" value="1"/>
</dbReference>
<gene>
    <name evidence="14" type="ORF">WJX75_003255</name>
</gene>
<evidence type="ECO:0000256" key="11">
    <source>
        <dbReference type="SAM" id="MobiDB-lite"/>
    </source>
</evidence>
<name>A0ABR2YXM8_9CHLO</name>
<protein>
    <recommendedName>
        <fullName evidence="13">Sec20 C-terminal domain-containing protein</fullName>
    </recommendedName>
</protein>
<comment type="subcellular location">
    <subcellularLocation>
        <location evidence="1">Endoplasmic reticulum membrane</location>
        <topology evidence="1">Single-pass type IV membrane protein</topology>
    </subcellularLocation>
</comment>
<evidence type="ECO:0000313" key="15">
    <source>
        <dbReference type="Proteomes" id="UP001491310"/>
    </source>
</evidence>
<feature type="transmembrane region" description="Helical" evidence="12">
    <location>
        <begin position="158"/>
        <end position="176"/>
    </location>
</feature>
<evidence type="ECO:0000256" key="7">
    <source>
        <dbReference type="ARBA" id="ARBA00023054"/>
    </source>
</evidence>
<dbReference type="PANTHER" id="PTHR12825:SF0">
    <property type="entry name" value="VESICLE TRANSPORT PROTEIN SEC20"/>
    <property type="match status" value="1"/>
</dbReference>
<keyword evidence="3 12" id="KW-0812">Transmembrane</keyword>
<evidence type="ECO:0000256" key="1">
    <source>
        <dbReference type="ARBA" id="ARBA00004163"/>
    </source>
</evidence>
<comment type="caution">
    <text evidence="14">The sequence shown here is derived from an EMBL/GenBank/DDBJ whole genome shotgun (WGS) entry which is preliminary data.</text>
</comment>
<evidence type="ECO:0000256" key="5">
    <source>
        <dbReference type="ARBA" id="ARBA00022892"/>
    </source>
</evidence>
<evidence type="ECO:0000256" key="12">
    <source>
        <dbReference type="SAM" id="Phobius"/>
    </source>
</evidence>
<feature type="region of interest" description="Disordered" evidence="11">
    <location>
        <begin position="295"/>
        <end position="314"/>
    </location>
</feature>
<feature type="region of interest" description="Disordered" evidence="11">
    <location>
        <begin position="443"/>
        <end position="475"/>
    </location>
</feature>
<evidence type="ECO:0000256" key="6">
    <source>
        <dbReference type="ARBA" id="ARBA00022989"/>
    </source>
</evidence>
<feature type="region of interest" description="Disordered" evidence="11">
    <location>
        <begin position="240"/>
        <end position="263"/>
    </location>
</feature>
<feature type="compositionally biased region" description="Low complexity" evidence="11">
    <location>
        <begin position="295"/>
        <end position="309"/>
    </location>
</feature>
<keyword evidence="15" id="KW-1185">Reference proteome</keyword>
<sequence>MTQLRARMRELELLADEQETVEEGEAVVAVVNRHKRKYQELQKDFREASLEVQRRATRAAVEDRKALLGSANPLQRAQQLKTQADLANSATDTTASLQRTRQLMVEELDHTSATLAALEVSSTTLKGAADEYGQQRGRIKQSHKLLGTMRRASLWDRLTLWGGAALFAAVVAFIVYKRLAYFVPAALVPNFGALVPGMPAFGLANLTSGLGHLWSPAPSPTAEVDVRRVEDDDPRMQQWQHWAGASRSAETGRGGGDKELGNVDAAYREGGSADEWPDPSEPSYIEPMVRYEEQLSAAASQPSQGAATAHPQYGGFDGMHGGAVVAPQNSSAASPAPAQAQDILGGKAEEAEIAHRHAAPHFAEEASVPKSVEAAVDAADEQPGAAELADEAAGEGPPPKPASEEELAQLDELVSATPGLETVTAPVSDEVDELPLLSEELQDEPAVSAARGGASDARTATEDDDGEVDPAAGGGVGIAEEESMVENGWENVTGHVGIGVQHRGKVEEPVIESRDGLTAGALFQRLSREGHQAALQGDSLQDSGAGSGDEALLDAGMDTLVMGDHASVDVPGVKVEGSVAKEAPGIDSTESFDESDVGSSIHNEL</sequence>
<evidence type="ECO:0000256" key="9">
    <source>
        <dbReference type="ARBA" id="ARBA00037934"/>
    </source>
</evidence>
<keyword evidence="7 10" id="KW-0175">Coiled coil</keyword>
<comment type="similarity">
    <text evidence="9">Belongs to the SEC20 family.</text>
</comment>
<dbReference type="Pfam" id="PF03908">
    <property type="entry name" value="Sec20"/>
    <property type="match status" value="1"/>
</dbReference>
<feature type="region of interest" description="Disordered" evidence="11">
    <location>
        <begin position="378"/>
        <end position="404"/>
    </location>
</feature>
<organism evidence="14 15">
    <name type="scientific">Coccomyxa subellipsoidea</name>
    <dbReference type="NCBI Taxonomy" id="248742"/>
    <lineage>
        <taxon>Eukaryota</taxon>
        <taxon>Viridiplantae</taxon>
        <taxon>Chlorophyta</taxon>
        <taxon>core chlorophytes</taxon>
        <taxon>Trebouxiophyceae</taxon>
        <taxon>Trebouxiophyceae incertae sedis</taxon>
        <taxon>Coccomyxaceae</taxon>
        <taxon>Coccomyxa</taxon>
    </lineage>
</organism>
<feature type="region of interest" description="Disordered" evidence="11">
    <location>
        <begin position="579"/>
        <end position="605"/>
    </location>
</feature>
<dbReference type="Proteomes" id="UP001491310">
    <property type="component" value="Unassembled WGS sequence"/>
</dbReference>
<evidence type="ECO:0000313" key="14">
    <source>
        <dbReference type="EMBL" id="KAK9916485.1"/>
    </source>
</evidence>
<evidence type="ECO:0000256" key="2">
    <source>
        <dbReference type="ARBA" id="ARBA00022448"/>
    </source>
</evidence>
<keyword evidence="8 12" id="KW-0472">Membrane</keyword>
<dbReference type="EMBL" id="JALJOT010000003">
    <property type="protein sequence ID" value="KAK9916485.1"/>
    <property type="molecule type" value="Genomic_DNA"/>
</dbReference>
<keyword evidence="4" id="KW-0256">Endoplasmic reticulum</keyword>
<evidence type="ECO:0000256" key="8">
    <source>
        <dbReference type="ARBA" id="ARBA00023136"/>
    </source>
</evidence>
<dbReference type="InterPro" id="IPR056173">
    <property type="entry name" value="Sec20_C"/>
</dbReference>
<accession>A0ABR2YXM8</accession>
<keyword evidence="6 12" id="KW-1133">Transmembrane helix</keyword>
<proteinExistence type="inferred from homology"/>
<evidence type="ECO:0000256" key="3">
    <source>
        <dbReference type="ARBA" id="ARBA00022692"/>
    </source>
</evidence>
<keyword evidence="2" id="KW-0813">Transport</keyword>
<evidence type="ECO:0000256" key="10">
    <source>
        <dbReference type="SAM" id="Coils"/>
    </source>
</evidence>
<reference evidence="14 15" key="1">
    <citation type="journal article" date="2024" name="Nat. Commun.">
        <title>Phylogenomics reveals the evolutionary origins of lichenization in chlorophyte algae.</title>
        <authorList>
            <person name="Puginier C."/>
            <person name="Libourel C."/>
            <person name="Otte J."/>
            <person name="Skaloud P."/>
            <person name="Haon M."/>
            <person name="Grisel S."/>
            <person name="Petersen M."/>
            <person name="Berrin J.G."/>
            <person name="Delaux P.M."/>
            <person name="Dal Grande F."/>
            <person name="Keller J."/>
        </authorList>
    </citation>
    <scope>NUCLEOTIDE SEQUENCE [LARGE SCALE GENOMIC DNA]</scope>
    <source>
        <strain evidence="14 15">SAG 216-7</strain>
    </source>
</reference>
<feature type="domain" description="Sec20 C-terminal" evidence="13">
    <location>
        <begin position="90"/>
        <end position="179"/>
    </location>
</feature>
<evidence type="ECO:0000259" key="13">
    <source>
        <dbReference type="Pfam" id="PF03908"/>
    </source>
</evidence>
<evidence type="ECO:0000256" key="4">
    <source>
        <dbReference type="ARBA" id="ARBA00022824"/>
    </source>
</evidence>
<keyword evidence="5" id="KW-0931">ER-Golgi transport</keyword>
<dbReference type="InterPro" id="IPR005606">
    <property type="entry name" value="Sec20"/>
</dbReference>